<gene>
    <name evidence="3" type="ORF">B0G92_3334</name>
    <name evidence="4" type="ORF">CLV50_3342</name>
</gene>
<organism evidence="4 6">
    <name type="scientific">Flavobacterium lindanitolerans</name>
    <dbReference type="NCBI Taxonomy" id="428988"/>
    <lineage>
        <taxon>Bacteria</taxon>
        <taxon>Pseudomonadati</taxon>
        <taxon>Bacteroidota</taxon>
        <taxon>Flavobacteriia</taxon>
        <taxon>Flavobacteriales</taxon>
        <taxon>Flavobacteriaceae</taxon>
        <taxon>Flavobacterium</taxon>
    </lineage>
</organism>
<reference evidence="3 5" key="1">
    <citation type="submission" date="2017-12" db="EMBL/GenBank/DDBJ databases">
        <title>Genomic Encyclopedia of Type Strains, Phase III (KMG-III): the genomes of soil and plant-associated and newly described type strains.</title>
        <authorList>
            <person name="Whitman W."/>
        </authorList>
    </citation>
    <scope>NUCLEOTIDE SEQUENCE [LARGE SCALE GENOMIC DNA]</scope>
    <source>
        <strain evidence="3 5">IP-10</strain>
    </source>
</reference>
<dbReference type="RefSeq" id="WP_101473049.1">
    <property type="nucleotide sequence ID" value="NZ_JAVHXU010000049.1"/>
</dbReference>
<evidence type="ECO:0000256" key="1">
    <source>
        <dbReference type="SAM" id="Coils"/>
    </source>
</evidence>
<feature type="transmembrane region" description="Helical" evidence="2">
    <location>
        <begin position="117"/>
        <end position="136"/>
    </location>
</feature>
<dbReference type="EMBL" id="RCCB01000017">
    <property type="protein sequence ID" value="RLJ22975.1"/>
    <property type="molecule type" value="Genomic_DNA"/>
</dbReference>
<keyword evidence="2" id="KW-1133">Transmembrane helix</keyword>
<name>A0A497U232_9FLAO</name>
<keyword evidence="1" id="KW-0175">Coiled coil</keyword>
<dbReference type="AlphaFoldDB" id="A0A497U232"/>
<reference evidence="4 6" key="2">
    <citation type="submission" date="2018-10" db="EMBL/GenBank/DDBJ databases">
        <title>Genomic Encyclopedia of Archaeal and Bacterial Type Strains, Phase II (KMG-II): from individual species to whole genera.</title>
        <authorList>
            <person name="Goeker M."/>
        </authorList>
    </citation>
    <scope>NUCLEOTIDE SEQUENCE [LARGE SCALE GENOMIC DNA]</scope>
    <source>
        <strain evidence="4 6">DSM 21886</strain>
    </source>
</reference>
<evidence type="ECO:0000313" key="3">
    <source>
        <dbReference type="EMBL" id="PKW19985.1"/>
    </source>
</evidence>
<feature type="transmembrane region" description="Helical" evidence="2">
    <location>
        <begin position="88"/>
        <end position="108"/>
    </location>
</feature>
<feature type="coiled-coil region" evidence="1">
    <location>
        <begin position="27"/>
        <end position="61"/>
    </location>
</feature>
<evidence type="ECO:0000313" key="6">
    <source>
        <dbReference type="Proteomes" id="UP000275027"/>
    </source>
</evidence>
<dbReference type="EMBL" id="PJND01000013">
    <property type="protein sequence ID" value="PKW19985.1"/>
    <property type="molecule type" value="Genomic_DNA"/>
</dbReference>
<keyword evidence="2" id="KW-0472">Membrane</keyword>
<evidence type="ECO:0000313" key="4">
    <source>
        <dbReference type="EMBL" id="RLJ22975.1"/>
    </source>
</evidence>
<comment type="caution">
    <text evidence="4">The sequence shown here is derived from an EMBL/GenBank/DDBJ whole genome shotgun (WGS) entry which is preliminary data.</text>
</comment>
<accession>A0A497U232</accession>
<dbReference type="Proteomes" id="UP000275027">
    <property type="component" value="Unassembled WGS sequence"/>
</dbReference>
<evidence type="ECO:0008006" key="7">
    <source>
        <dbReference type="Google" id="ProtNLM"/>
    </source>
</evidence>
<proteinExistence type="predicted"/>
<evidence type="ECO:0000256" key="2">
    <source>
        <dbReference type="SAM" id="Phobius"/>
    </source>
</evidence>
<keyword evidence="2" id="KW-0812">Transmembrane</keyword>
<dbReference type="Proteomes" id="UP000233767">
    <property type="component" value="Unassembled WGS sequence"/>
</dbReference>
<protein>
    <recommendedName>
        <fullName evidence="7">DUF4064 domain-containing protein</fullName>
    </recommendedName>
</protein>
<sequence length="180" mass="19768">MKTTVRILGVFIILLILFASAASIWRAERDKTELRESQAAIAEAQQSLALLKEEAKNMTGESKVQIESQIAEAESDIKKLPAESTFTIVQVLFGSSMLLSIVFGVFLFRPNLKSSKTLLVASILLLLATYFISPDIDGGKYSGFSRRTLALITGIPLIVVALFAFWIAKKKNAESLRSGR</sequence>
<evidence type="ECO:0000313" key="5">
    <source>
        <dbReference type="Proteomes" id="UP000233767"/>
    </source>
</evidence>
<keyword evidence="5" id="KW-1185">Reference proteome</keyword>
<feature type="transmembrane region" description="Helical" evidence="2">
    <location>
        <begin position="148"/>
        <end position="168"/>
    </location>
</feature>